<name>A0A9J6BZE0_POLVA</name>
<evidence type="ECO:0000256" key="1">
    <source>
        <dbReference type="SAM" id="MobiDB-lite"/>
    </source>
</evidence>
<protein>
    <submittedName>
        <fullName evidence="2">Uncharacterized protein</fullName>
    </submittedName>
</protein>
<feature type="region of interest" description="Disordered" evidence="1">
    <location>
        <begin position="1"/>
        <end position="41"/>
    </location>
</feature>
<gene>
    <name evidence="2" type="ORF">PVAND_004877</name>
</gene>
<dbReference type="EMBL" id="JADBJN010000002">
    <property type="protein sequence ID" value="KAG5674933.1"/>
    <property type="molecule type" value="Genomic_DNA"/>
</dbReference>
<dbReference type="AlphaFoldDB" id="A0A9J6BZE0"/>
<dbReference type="Proteomes" id="UP001107558">
    <property type="component" value="Chromosome 2"/>
</dbReference>
<proteinExistence type="predicted"/>
<evidence type="ECO:0000313" key="2">
    <source>
        <dbReference type="EMBL" id="KAG5674933.1"/>
    </source>
</evidence>
<organism evidence="2 3">
    <name type="scientific">Polypedilum vanderplanki</name>
    <name type="common">Sleeping chironomid midge</name>
    <dbReference type="NCBI Taxonomy" id="319348"/>
    <lineage>
        <taxon>Eukaryota</taxon>
        <taxon>Metazoa</taxon>
        <taxon>Ecdysozoa</taxon>
        <taxon>Arthropoda</taxon>
        <taxon>Hexapoda</taxon>
        <taxon>Insecta</taxon>
        <taxon>Pterygota</taxon>
        <taxon>Neoptera</taxon>
        <taxon>Endopterygota</taxon>
        <taxon>Diptera</taxon>
        <taxon>Nematocera</taxon>
        <taxon>Chironomoidea</taxon>
        <taxon>Chironomidae</taxon>
        <taxon>Chironominae</taxon>
        <taxon>Polypedilum</taxon>
        <taxon>Polypedilum</taxon>
    </lineage>
</organism>
<accession>A0A9J6BZE0</accession>
<sequence length="110" mass="12966">MAKNKAQKKGNEKFKKNKNHNVNTNKKKSSKMSKDSDNKKINYVLNPRILKKKEIEQKQKVQREKMKSIQTKKRKRNAIFMKTTDKGQPKLNARMKVLYDQIARSCGKET</sequence>
<evidence type="ECO:0000313" key="3">
    <source>
        <dbReference type="Proteomes" id="UP001107558"/>
    </source>
</evidence>
<comment type="caution">
    <text evidence="2">The sequence shown here is derived from an EMBL/GenBank/DDBJ whole genome shotgun (WGS) entry which is preliminary data.</text>
</comment>
<reference evidence="2" key="1">
    <citation type="submission" date="2021-03" db="EMBL/GenBank/DDBJ databases">
        <title>Chromosome level genome of the anhydrobiotic midge Polypedilum vanderplanki.</title>
        <authorList>
            <person name="Yoshida Y."/>
            <person name="Kikawada T."/>
            <person name="Gusev O."/>
        </authorList>
    </citation>
    <scope>NUCLEOTIDE SEQUENCE</scope>
    <source>
        <strain evidence="2">NIAS01</strain>
        <tissue evidence="2">Whole body or cell culture</tissue>
    </source>
</reference>
<keyword evidence="3" id="KW-1185">Reference proteome</keyword>
<feature type="compositionally biased region" description="Basic residues" evidence="1">
    <location>
        <begin position="15"/>
        <end position="31"/>
    </location>
</feature>